<feature type="compositionally biased region" description="Basic and acidic residues" evidence="11">
    <location>
        <begin position="324"/>
        <end position="340"/>
    </location>
</feature>
<dbReference type="PROSITE" id="PS50835">
    <property type="entry name" value="IG_LIKE"/>
    <property type="match status" value="1"/>
</dbReference>
<reference evidence="15" key="1">
    <citation type="submission" date="2025-08" db="UniProtKB">
        <authorList>
            <consortium name="RefSeq"/>
        </authorList>
    </citation>
    <scope>IDENTIFICATION</scope>
</reference>
<feature type="domain" description="Ig-like" evidence="13">
    <location>
        <begin position="170"/>
        <end position="256"/>
    </location>
</feature>
<evidence type="ECO:0000313" key="14">
    <source>
        <dbReference type="Proteomes" id="UP000694891"/>
    </source>
</evidence>
<keyword evidence="5 12" id="KW-1133">Transmembrane helix</keyword>
<dbReference type="GeneID" id="103356940"/>
<keyword evidence="4" id="KW-0732">Signal</keyword>
<dbReference type="Proteomes" id="UP000694891">
    <property type="component" value="Unplaced"/>
</dbReference>
<keyword evidence="2" id="KW-1003">Cell membrane</keyword>
<evidence type="ECO:0000256" key="4">
    <source>
        <dbReference type="ARBA" id="ARBA00022729"/>
    </source>
</evidence>
<evidence type="ECO:0000256" key="11">
    <source>
        <dbReference type="SAM" id="MobiDB-lite"/>
    </source>
</evidence>
<evidence type="ECO:0000256" key="1">
    <source>
        <dbReference type="ARBA" id="ARBA00004251"/>
    </source>
</evidence>
<dbReference type="GO" id="GO:0006955">
    <property type="term" value="P:immune response"/>
    <property type="evidence" value="ECO:0007669"/>
    <property type="project" value="TreeGrafter"/>
</dbReference>
<dbReference type="Pfam" id="PF08205">
    <property type="entry name" value="C2-set_2"/>
    <property type="match status" value="1"/>
</dbReference>
<evidence type="ECO:0000256" key="6">
    <source>
        <dbReference type="ARBA" id="ARBA00023136"/>
    </source>
</evidence>
<dbReference type="Gene3D" id="2.60.40.10">
    <property type="entry name" value="Immunoglobulins"/>
    <property type="match status" value="2"/>
</dbReference>
<dbReference type="GO" id="GO:0042102">
    <property type="term" value="P:positive regulation of T cell proliferation"/>
    <property type="evidence" value="ECO:0007669"/>
    <property type="project" value="TreeGrafter"/>
</dbReference>
<evidence type="ECO:0000256" key="12">
    <source>
        <dbReference type="SAM" id="Phobius"/>
    </source>
</evidence>
<evidence type="ECO:0000313" key="15">
    <source>
        <dbReference type="RefSeq" id="XP_008279496.1"/>
    </source>
</evidence>
<dbReference type="GO" id="GO:0031295">
    <property type="term" value="P:T cell costimulation"/>
    <property type="evidence" value="ECO:0007669"/>
    <property type="project" value="TreeGrafter"/>
</dbReference>
<evidence type="ECO:0000259" key="13">
    <source>
        <dbReference type="PROSITE" id="PS50835"/>
    </source>
</evidence>
<protein>
    <submittedName>
        <fullName evidence="15">ICOS ligand-like</fullName>
    </submittedName>
</protein>
<dbReference type="InterPro" id="IPR013783">
    <property type="entry name" value="Ig-like_fold"/>
</dbReference>
<accession>A0A9Y4JYZ7</accession>
<evidence type="ECO:0000256" key="8">
    <source>
        <dbReference type="ARBA" id="ARBA00023170"/>
    </source>
</evidence>
<keyword evidence="6 12" id="KW-0472">Membrane</keyword>
<evidence type="ECO:0000256" key="3">
    <source>
        <dbReference type="ARBA" id="ARBA00022692"/>
    </source>
</evidence>
<dbReference type="PROSITE" id="PS50096">
    <property type="entry name" value="IQ"/>
    <property type="match status" value="1"/>
</dbReference>
<dbReference type="InterPro" id="IPR013162">
    <property type="entry name" value="CD80_C2-set"/>
</dbReference>
<dbReference type="PANTHER" id="PTHR25466:SF2">
    <property type="entry name" value="T-LYMPHOCYTE ACTIVATION ANTIGEN CD86"/>
    <property type="match status" value="1"/>
</dbReference>
<dbReference type="GO" id="GO:0009897">
    <property type="term" value="C:external side of plasma membrane"/>
    <property type="evidence" value="ECO:0007669"/>
    <property type="project" value="TreeGrafter"/>
</dbReference>
<organism evidence="14 15">
    <name type="scientific">Stegastes partitus</name>
    <name type="common">bicolor damselfish</name>
    <dbReference type="NCBI Taxonomy" id="144197"/>
    <lineage>
        <taxon>Eukaryota</taxon>
        <taxon>Metazoa</taxon>
        <taxon>Chordata</taxon>
        <taxon>Craniata</taxon>
        <taxon>Vertebrata</taxon>
        <taxon>Euteleostomi</taxon>
        <taxon>Actinopterygii</taxon>
        <taxon>Neopterygii</taxon>
        <taxon>Teleostei</taxon>
        <taxon>Neoteleostei</taxon>
        <taxon>Acanthomorphata</taxon>
        <taxon>Ovalentaria</taxon>
        <taxon>Pomacentridae</taxon>
        <taxon>Stegastes</taxon>
    </lineage>
</organism>
<evidence type="ECO:0000256" key="10">
    <source>
        <dbReference type="ARBA" id="ARBA00023319"/>
    </source>
</evidence>
<keyword evidence="14" id="KW-1185">Reference proteome</keyword>
<evidence type="ECO:0000256" key="5">
    <source>
        <dbReference type="ARBA" id="ARBA00022989"/>
    </source>
</evidence>
<proteinExistence type="predicted"/>
<dbReference type="InterPro" id="IPR051713">
    <property type="entry name" value="T-cell_Activation_Regulation"/>
</dbReference>
<feature type="region of interest" description="Disordered" evidence="11">
    <location>
        <begin position="309"/>
        <end position="340"/>
    </location>
</feature>
<keyword evidence="7" id="KW-1015">Disulfide bond</keyword>
<keyword evidence="3 12" id="KW-0812">Transmembrane</keyword>
<evidence type="ECO:0000256" key="2">
    <source>
        <dbReference type="ARBA" id="ARBA00022475"/>
    </source>
</evidence>
<feature type="transmembrane region" description="Helical" evidence="12">
    <location>
        <begin position="274"/>
        <end position="298"/>
    </location>
</feature>
<keyword evidence="8" id="KW-0675">Receptor</keyword>
<dbReference type="SUPFAM" id="SSF48726">
    <property type="entry name" value="Immunoglobulin"/>
    <property type="match status" value="1"/>
</dbReference>
<dbReference type="AlphaFoldDB" id="A0A9Y4JYZ7"/>
<dbReference type="InterPro" id="IPR036179">
    <property type="entry name" value="Ig-like_dom_sf"/>
</dbReference>
<sequence length="340" mass="38377">MVYRVMGGFWLNNFTSKVYLNGFSAFCAQMCPQRGMPVALWRTGLLLSFLCVCVRLEEDCVLGVVGRPVFLPCFYPDLLTLANYSIEWRREDEVVLRSVWEEDGNIQIWSMNRATVHTDATQTGNFSLELPAADPTQDNVSYSFFIISGENQRLLVCKVCLRIAASFSFPVLQREEAVEGEETSFHCRSSGGYPQPAVYWLINDTEEPPEGSVRTLAASLPDSHLFNITSHLTVNVSRDSSVTCVIENQSMNETLTSTSYGVPSGPVASRASEAMWIFSTALCAVVGVLVIVGVWYQIHLDRISKRKKKEYQETQRGYKRRRRYKEEAEAMTPEPKETNV</sequence>
<keyword evidence="10" id="KW-0393">Immunoglobulin domain</keyword>
<evidence type="ECO:0000256" key="9">
    <source>
        <dbReference type="ARBA" id="ARBA00023180"/>
    </source>
</evidence>
<dbReference type="InterPro" id="IPR007110">
    <property type="entry name" value="Ig-like_dom"/>
</dbReference>
<evidence type="ECO:0000256" key="7">
    <source>
        <dbReference type="ARBA" id="ARBA00023157"/>
    </source>
</evidence>
<comment type="subcellular location">
    <subcellularLocation>
        <location evidence="1">Cell membrane</location>
        <topology evidence="1">Single-pass type I membrane protein</topology>
    </subcellularLocation>
</comment>
<gene>
    <name evidence="15" type="primary">LOC103356940</name>
</gene>
<dbReference type="RefSeq" id="XP_008279496.1">
    <property type="nucleotide sequence ID" value="XM_008281274.1"/>
</dbReference>
<name>A0A9Y4JYZ7_9TELE</name>
<dbReference type="GO" id="GO:0007166">
    <property type="term" value="P:cell surface receptor signaling pathway"/>
    <property type="evidence" value="ECO:0007669"/>
    <property type="project" value="TreeGrafter"/>
</dbReference>
<dbReference type="PANTHER" id="PTHR25466">
    <property type="entry name" value="T-LYMPHOCYTE ACTIVATION ANTIGEN"/>
    <property type="match status" value="1"/>
</dbReference>
<dbReference type="GO" id="GO:0071222">
    <property type="term" value="P:cellular response to lipopolysaccharide"/>
    <property type="evidence" value="ECO:0007669"/>
    <property type="project" value="TreeGrafter"/>
</dbReference>
<keyword evidence="9" id="KW-0325">Glycoprotein</keyword>
<dbReference type="GO" id="GO:0042130">
    <property type="term" value="P:negative regulation of T cell proliferation"/>
    <property type="evidence" value="ECO:0007669"/>
    <property type="project" value="TreeGrafter"/>
</dbReference>